<sequence>MKRHVIAGLLTSSIALTPLPALADNAFVGGLVGGMIGSAIANQPKKQRVYRAPAKKTYTSRS</sequence>
<proteinExistence type="predicted"/>
<accession>Q0FIZ5</accession>
<feature type="signal peptide" evidence="1">
    <location>
        <begin position="1"/>
        <end position="23"/>
    </location>
</feature>
<protein>
    <recommendedName>
        <fullName evidence="4">Glycine zipper 2TM domain-containing protein</fullName>
    </recommendedName>
</protein>
<evidence type="ECO:0000313" key="3">
    <source>
        <dbReference type="Proteomes" id="UP000006230"/>
    </source>
</evidence>
<dbReference type="HOGENOM" id="CLU_2909496_0_0_5"/>
<dbReference type="Proteomes" id="UP000006230">
    <property type="component" value="Unassembled WGS sequence"/>
</dbReference>
<reference evidence="2 3" key="1">
    <citation type="journal article" date="2010" name="J. Bacteriol.">
        <title>Genome sequences of Pelagibaca bermudensis HTCC2601T and Maritimibacter alkaliphilus HTCC2654T, the type strains of two marine Roseobacter genera.</title>
        <authorList>
            <person name="Thrash J.C."/>
            <person name="Cho J.C."/>
            <person name="Ferriera S."/>
            <person name="Johnson J."/>
            <person name="Vergin K.L."/>
            <person name="Giovannoni S.J."/>
        </authorList>
    </citation>
    <scope>NUCLEOTIDE SEQUENCE [LARGE SCALE GENOMIC DNA]</scope>
    <source>
        <strain evidence="3">DSM 26914 / JCM 13377 / KCTC 12554 / HTCC2601</strain>
    </source>
</reference>
<comment type="caution">
    <text evidence="2">The sequence shown here is derived from an EMBL/GenBank/DDBJ whole genome shotgun (WGS) entry which is preliminary data.</text>
</comment>
<gene>
    <name evidence="2" type="ORF">R2601_19467</name>
</gene>
<keyword evidence="3" id="KW-1185">Reference proteome</keyword>
<evidence type="ECO:0000313" key="2">
    <source>
        <dbReference type="EMBL" id="EAU44198.1"/>
    </source>
</evidence>
<feature type="chain" id="PRO_5004171678" description="Glycine zipper 2TM domain-containing protein" evidence="1">
    <location>
        <begin position="24"/>
        <end position="62"/>
    </location>
</feature>
<name>Q0FIZ5_SALBH</name>
<organism evidence="2 3">
    <name type="scientific">Salipiger bermudensis (strain DSM 26914 / JCM 13377 / KCTC 12554 / HTCC2601)</name>
    <name type="common">Pelagibaca bermudensis</name>
    <dbReference type="NCBI Taxonomy" id="314265"/>
    <lineage>
        <taxon>Bacteria</taxon>
        <taxon>Pseudomonadati</taxon>
        <taxon>Pseudomonadota</taxon>
        <taxon>Alphaproteobacteria</taxon>
        <taxon>Rhodobacterales</taxon>
        <taxon>Roseobacteraceae</taxon>
        <taxon>Salipiger</taxon>
    </lineage>
</organism>
<evidence type="ECO:0000256" key="1">
    <source>
        <dbReference type="SAM" id="SignalP"/>
    </source>
</evidence>
<dbReference type="AlphaFoldDB" id="Q0FIZ5"/>
<dbReference type="EMBL" id="AATQ01000053">
    <property type="protein sequence ID" value="EAU44198.1"/>
    <property type="molecule type" value="Genomic_DNA"/>
</dbReference>
<keyword evidence="1" id="KW-0732">Signal</keyword>
<evidence type="ECO:0008006" key="4">
    <source>
        <dbReference type="Google" id="ProtNLM"/>
    </source>
</evidence>
<feature type="non-terminal residue" evidence="2">
    <location>
        <position position="62"/>
    </location>
</feature>